<keyword evidence="1" id="KW-0732">Signal</keyword>
<organism evidence="2 3">
    <name type="scientific">Ensete ventricosum</name>
    <name type="common">Abyssinian banana</name>
    <name type="synonym">Musa ensete</name>
    <dbReference type="NCBI Taxonomy" id="4639"/>
    <lineage>
        <taxon>Eukaryota</taxon>
        <taxon>Viridiplantae</taxon>
        <taxon>Streptophyta</taxon>
        <taxon>Embryophyta</taxon>
        <taxon>Tracheophyta</taxon>
        <taxon>Spermatophyta</taxon>
        <taxon>Magnoliopsida</taxon>
        <taxon>Liliopsida</taxon>
        <taxon>Zingiberales</taxon>
        <taxon>Musaceae</taxon>
        <taxon>Ensete</taxon>
    </lineage>
</organism>
<proteinExistence type="predicted"/>
<evidence type="ECO:0000256" key="1">
    <source>
        <dbReference type="SAM" id="SignalP"/>
    </source>
</evidence>
<reference evidence="2 3" key="1">
    <citation type="submission" date="2022-12" db="EMBL/GenBank/DDBJ databases">
        <title>Chromosome-scale assembly of the Ensete ventricosum genome.</title>
        <authorList>
            <person name="Dussert Y."/>
            <person name="Stocks J."/>
            <person name="Wendawek A."/>
            <person name="Woldeyes F."/>
            <person name="Nichols R.A."/>
            <person name="Borrell J.S."/>
        </authorList>
    </citation>
    <scope>NUCLEOTIDE SEQUENCE [LARGE SCALE GENOMIC DNA]</scope>
    <source>
        <strain evidence="3">cv. Maze</strain>
        <tissue evidence="2">Seeds</tissue>
    </source>
</reference>
<dbReference type="AlphaFoldDB" id="A0AAV8P4X6"/>
<evidence type="ECO:0000313" key="3">
    <source>
        <dbReference type="Proteomes" id="UP001222027"/>
    </source>
</evidence>
<protein>
    <submittedName>
        <fullName evidence="2">Uncharacterized protein</fullName>
    </submittedName>
</protein>
<feature type="signal peptide" evidence="1">
    <location>
        <begin position="1"/>
        <end position="20"/>
    </location>
</feature>
<keyword evidence="3" id="KW-1185">Reference proteome</keyword>
<feature type="chain" id="PRO_5043742734" evidence="1">
    <location>
        <begin position="21"/>
        <end position="72"/>
    </location>
</feature>
<accession>A0AAV8P4X6</accession>
<comment type="caution">
    <text evidence="2">The sequence shown here is derived from an EMBL/GenBank/DDBJ whole genome shotgun (WGS) entry which is preliminary data.</text>
</comment>
<dbReference type="EMBL" id="JAQQAF010000008">
    <property type="protein sequence ID" value="KAJ8466787.1"/>
    <property type="molecule type" value="Genomic_DNA"/>
</dbReference>
<gene>
    <name evidence="2" type="ORF">OPV22_029339</name>
</gene>
<dbReference type="Proteomes" id="UP001222027">
    <property type="component" value="Unassembled WGS sequence"/>
</dbReference>
<evidence type="ECO:0000313" key="2">
    <source>
        <dbReference type="EMBL" id="KAJ8466787.1"/>
    </source>
</evidence>
<sequence length="72" mass="7451">MSKRSIFFSLLFSLSLSAAAQQDEFTYIGFSGGANGGGSKISLNGVAEVSFTVCSFGGVKTIPSSQTAELFT</sequence>
<name>A0AAV8P4X6_ENSVE</name>